<keyword evidence="4" id="KW-0808">Transferase</keyword>
<gene>
    <name evidence="9" type="ORF">DES35_101441</name>
</gene>
<name>A0A369A9T0_9FLAO</name>
<dbReference type="InterPro" id="IPR003594">
    <property type="entry name" value="HATPase_dom"/>
</dbReference>
<keyword evidence="3" id="KW-0597">Phosphoprotein</keyword>
<dbReference type="InterPro" id="IPR036890">
    <property type="entry name" value="HATPase_C_sf"/>
</dbReference>
<dbReference type="EC" id="2.7.13.3" evidence="2"/>
<dbReference type="Pfam" id="PF00512">
    <property type="entry name" value="HisKA"/>
    <property type="match status" value="1"/>
</dbReference>
<evidence type="ECO:0000256" key="1">
    <source>
        <dbReference type="ARBA" id="ARBA00000085"/>
    </source>
</evidence>
<evidence type="ECO:0000313" key="10">
    <source>
        <dbReference type="Proteomes" id="UP000253517"/>
    </source>
</evidence>
<evidence type="ECO:0000256" key="3">
    <source>
        <dbReference type="ARBA" id="ARBA00022553"/>
    </source>
</evidence>
<dbReference type="Gene3D" id="3.30.565.10">
    <property type="entry name" value="Histidine kinase-like ATPase, C-terminal domain"/>
    <property type="match status" value="1"/>
</dbReference>
<feature type="domain" description="Histidine kinase" evidence="8">
    <location>
        <begin position="835"/>
        <end position="1062"/>
    </location>
</feature>
<reference evidence="9 10" key="1">
    <citation type="submission" date="2018-07" db="EMBL/GenBank/DDBJ databases">
        <title>Genomic Encyclopedia of Type Strains, Phase IV (KMG-IV): sequencing the most valuable type-strain genomes for metagenomic binning, comparative biology and taxonomic classification.</title>
        <authorList>
            <person name="Goeker M."/>
        </authorList>
    </citation>
    <scope>NUCLEOTIDE SEQUENCE [LARGE SCALE GENOMIC DNA]</scope>
    <source>
        <strain evidence="9 10">DSM 21410</strain>
    </source>
</reference>
<organism evidence="9 10">
    <name type="scientific">Schleiferia thermophila</name>
    <dbReference type="NCBI Taxonomy" id="884107"/>
    <lineage>
        <taxon>Bacteria</taxon>
        <taxon>Pseudomonadati</taxon>
        <taxon>Bacteroidota</taxon>
        <taxon>Flavobacteriia</taxon>
        <taxon>Flavobacteriales</taxon>
        <taxon>Schleiferiaceae</taxon>
        <taxon>Schleiferia</taxon>
    </lineage>
</organism>
<dbReference type="SUPFAM" id="SSF63829">
    <property type="entry name" value="Calcium-dependent phosphotriesterase"/>
    <property type="match status" value="1"/>
</dbReference>
<dbReference type="PANTHER" id="PTHR43547">
    <property type="entry name" value="TWO-COMPONENT HISTIDINE KINASE"/>
    <property type="match status" value="1"/>
</dbReference>
<dbReference type="Gene3D" id="1.10.287.130">
    <property type="match status" value="1"/>
</dbReference>
<evidence type="ECO:0000313" key="9">
    <source>
        <dbReference type="EMBL" id="RCX05158.1"/>
    </source>
</evidence>
<proteinExistence type="predicted"/>
<dbReference type="CDD" id="cd00082">
    <property type="entry name" value="HisKA"/>
    <property type="match status" value="1"/>
</dbReference>
<evidence type="ECO:0000256" key="5">
    <source>
        <dbReference type="ARBA" id="ARBA00022777"/>
    </source>
</evidence>
<feature type="transmembrane region" description="Helical" evidence="7">
    <location>
        <begin position="761"/>
        <end position="783"/>
    </location>
</feature>
<comment type="caution">
    <text evidence="9">The sequence shown here is derived from an EMBL/GenBank/DDBJ whole genome shotgun (WGS) entry which is preliminary data.</text>
</comment>
<dbReference type="InterPro" id="IPR015943">
    <property type="entry name" value="WD40/YVTN_repeat-like_dom_sf"/>
</dbReference>
<dbReference type="FunFam" id="3.30.565.10:FF:000006">
    <property type="entry name" value="Sensor histidine kinase WalK"/>
    <property type="match status" value="1"/>
</dbReference>
<keyword evidence="10" id="KW-1185">Reference proteome</keyword>
<dbReference type="Pfam" id="PF02518">
    <property type="entry name" value="HATPase_c"/>
    <property type="match status" value="1"/>
</dbReference>
<keyword evidence="6" id="KW-0175">Coiled coil</keyword>
<dbReference type="Proteomes" id="UP000253517">
    <property type="component" value="Unassembled WGS sequence"/>
</dbReference>
<dbReference type="Gene3D" id="2.130.10.10">
    <property type="entry name" value="YVTN repeat-like/Quinoprotein amine dehydrogenase"/>
    <property type="match status" value="2"/>
</dbReference>
<keyword evidence="7" id="KW-1133">Transmembrane helix</keyword>
<dbReference type="PANTHER" id="PTHR43547:SF2">
    <property type="entry name" value="HYBRID SIGNAL TRANSDUCTION HISTIDINE KINASE C"/>
    <property type="match status" value="1"/>
</dbReference>
<keyword evidence="5 9" id="KW-0418">Kinase</keyword>
<dbReference type="SUPFAM" id="SSF47384">
    <property type="entry name" value="Homodimeric domain of signal transducing histidine kinase"/>
    <property type="match status" value="1"/>
</dbReference>
<evidence type="ECO:0000256" key="7">
    <source>
        <dbReference type="SAM" id="Phobius"/>
    </source>
</evidence>
<evidence type="ECO:0000259" key="8">
    <source>
        <dbReference type="PROSITE" id="PS50109"/>
    </source>
</evidence>
<dbReference type="PROSITE" id="PS50109">
    <property type="entry name" value="HIS_KIN"/>
    <property type="match status" value="1"/>
</dbReference>
<evidence type="ECO:0000256" key="2">
    <source>
        <dbReference type="ARBA" id="ARBA00012438"/>
    </source>
</evidence>
<dbReference type="AlphaFoldDB" id="A0A369A9T0"/>
<dbReference type="InterPro" id="IPR036097">
    <property type="entry name" value="HisK_dim/P_sf"/>
</dbReference>
<dbReference type="InterPro" id="IPR003661">
    <property type="entry name" value="HisK_dim/P_dom"/>
</dbReference>
<comment type="catalytic activity">
    <reaction evidence="1">
        <text>ATP + protein L-histidine = ADP + protein N-phospho-L-histidine.</text>
        <dbReference type="EC" id="2.7.13.3"/>
    </reaction>
</comment>
<dbReference type="Gene3D" id="2.60.40.10">
    <property type="entry name" value="Immunoglobulins"/>
    <property type="match status" value="1"/>
</dbReference>
<dbReference type="PRINTS" id="PR00344">
    <property type="entry name" value="BCTRLSENSOR"/>
</dbReference>
<protein>
    <recommendedName>
        <fullName evidence="2">histidine kinase</fullName>
        <ecNumber evidence="2">2.7.13.3</ecNumber>
    </recommendedName>
</protein>
<dbReference type="InterPro" id="IPR004358">
    <property type="entry name" value="Sig_transdc_His_kin-like_C"/>
</dbReference>
<dbReference type="GO" id="GO:0000155">
    <property type="term" value="F:phosphorelay sensor kinase activity"/>
    <property type="evidence" value="ECO:0007669"/>
    <property type="project" value="InterPro"/>
</dbReference>
<dbReference type="EMBL" id="QPJS01000001">
    <property type="protein sequence ID" value="RCX05158.1"/>
    <property type="molecule type" value="Genomic_DNA"/>
</dbReference>
<keyword evidence="7" id="KW-0472">Membrane</keyword>
<dbReference type="InterPro" id="IPR005467">
    <property type="entry name" value="His_kinase_dom"/>
</dbReference>
<evidence type="ECO:0000256" key="4">
    <source>
        <dbReference type="ARBA" id="ARBA00022679"/>
    </source>
</evidence>
<feature type="coiled-coil region" evidence="6">
    <location>
        <begin position="801"/>
        <end position="828"/>
    </location>
</feature>
<dbReference type="SMART" id="SM00387">
    <property type="entry name" value="HATPase_c"/>
    <property type="match status" value="1"/>
</dbReference>
<keyword evidence="7" id="KW-0812">Transmembrane</keyword>
<dbReference type="InterPro" id="IPR013783">
    <property type="entry name" value="Ig-like_fold"/>
</dbReference>
<evidence type="ECO:0000256" key="6">
    <source>
        <dbReference type="SAM" id="Coils"/>
    </source>
</evidence>
<sequence>MRLQEFSNPPKNPTLQNFNHYTKKPQTAVYFCRKKFLRKKFLPFLIFLIAFCTAANPKPRVRTFGPTVTKGSGVNWQIAQNVNGYIFIASSSGVKIFDGYNWEIVKNNLNTEIYSLDIDEKNCLVYTGGLDDLGYIDLDEKNQFTYFSLVNLLPASQPSLGRVWQTIINGNIYFFSNKYIFEFDGTRFKIHKAENNTFHKAFKTSRHLIVQEEGIGLYALHDKRKIFIKNSDQLNNKIIESIVEVPDGLVMFTSDGISIQCTLKDHELSIQSYFTTEVSEYIKSGRLSNISGLYDGNYVFALGNNGIIITKPDFKILYHFNSDNNLTRSSVNHVYEDRFGNLWSAENTVVNFINYGSPFSVYDSKDGIKGVVHSFLNFKGTVFCADEFYIYQFENFSFTPLDKISESIRGLFHYNEQNFLLLTNKGLYLADEKNRKKILEFQEGISVFTISESQHLYGVFNPHSILIFSLKGNKARIHKVRIFENVELKNVEVENEQILWFSTTANGVGFWHDDYIRFYDTKSGLPSYFNNQVKVLNGRVYILTQEGVYKLDKYRNSLLKTNDFGPLAKSYFVNNMLLTPIGLFAKFTKGTESEYLLLNDSIDQNSTFNRIFKYLPKRGFAGWHLTEDNLLLISFIENMYVLDLNKSHKIFQPLKISIRDITFSSPGMITEENNRKKIVINYDQGPLVVYITSPYYEGQNFIKFFYRLKNQSADWIKLENSNTIVIPKLNIGDDELQIYATNIYEMTSDVLKIPFKVLPPFYLRSYMIALYILVLMMAAYGVLQYRESLLQKKNRELEKIVEMRTKELLKEKQELERSKEELFQLSEQRNQLLGVYAHDLKNPLSAIDGIRALMSHTIEEMSIDTSTKEEFIQYLEMIKKSTDQTTAIIQDILTSVKLESDKQKLEFSDVEISGLVEEHYQLMNNYARQKNIQMTYHTDGKYLVTIDARKMGEVFQNLMSNAIKYSPENSNVKVVISSAVKKGREYAVISISDQGPGFTEDDKQKMFGLFQRLSAKPTKGESSTGIGLYIVKNYTELNNGFVELESELGKGSTFKVYLPVLAKINF</sequence>
<accession>A0A369A9T0</accession>
<dbReference type="SUPFAM" id="SSF55874">
    <property type="entry name" value="ATPase domain of HSP90 chaperone/DNA topoisomerase II/histidine kinase"/>
    <property type="match status" value="1"/>
</dbReference>
<dbReference type="SMART" id="SM00388">
    <property type="entry name" value="HisKA"/>
    <property type="match status" value="1"/>
</dbReference>